<keyword evidence="2" id="KW-1185">Reference proteome</keyword>
<comment type="caution">
    <text evidence="1">The sequence shown here is derived from an EMBL/GenBank/DDBJ whole genome shotgun (WGS) entry which is preliminary data.</text>
</comment>
<gene>
    <name evidence="1" type="ORF">NUW58_g9689</name>
</gene>
<evidence type="ECO:0000313" key="2">
    <source>
        <dbReference type="Proteomes" id="UP001143856"/>
    </source>
</evidence>
<name>A0ACC1MW33_9PEZI</name>
<reference evidence="1" key="1">
    <citation type="submission" date="2022-10" db="EMBL/GenBank/DDBJ databases">
        <title>Genome Sequence of Xylaria curta.</title>
        <authorList>
            <person name="Buettner E."/>
        </authorList>
    </citation>
    <scope>NUCLEOTIDE SEQUENCE</scope>
    <source>
        <strain evidence="1">Babe10</strain>
    </source>
</reference>
<sequence>MVAHHLKPQPLALLSITGIPTFRHRFYNSSTLVSSELLTKTQVEKCLSEPVSVGSKPASDPSVFYLESLTKCGAKKANYERPKSVSEPPSAGDGITRGGLYEYFVHENAYPPMLDSLDPGYEWAIADPECTKLADWPTTIFIHGDSDPAVDIDVAIQAATSLGPKKASLFVAKGQAHLFEATCFLEDEGVGMDAVRHAVKALDGALLRARLE</sequence>
<proteinExistence type="predicted"/>
<dbReference type="EMBL" id="JAPDGR010003656">
    <property type="protein sequence ID" value="KAJ2970464.1"/>
    <property type="molecule type" value="Genomic_DNA"/>
</dbReference>
<accession>A0ACC1MW33</accession>
<evidence type="ECO:0000313" key="1">
    <source>
        <dbReference type="EMBL" id="KAJ2970464.1"/>
    </source>
</evidence>
<dbReference type="Proteomes" id="UP001143856">
    <property type="component" value="Unassembled WGS sequence"/>
</dbReference>
<protein>
    <submittedName>
        <fullName evidence="1">Uncharacterized protein</fullName>
    </submittedName>
</protein>
<organism evidence="1 2">
    <name type="scientific">Xylaria curta</name>
    <dbReference type="NCBI Taxonomy" id="42375"/>
    <lineage>
        <taxon>Eukaryota</taxon>
        <taxon>Fungi</taxon>
        <taxon>Dikarya</taxon>
        <taxon>Ascomycota</taxon>
        <taxon>Pezizomycotina</taxon>
        <taxon>Sordariomycetes</taxon>
        <taxon>Xylariomycetidae</taxon>
        <taxon>Xylariales</taxon>
        <taxon>Xylariaceae</taxon>
        <taxon>Xylaria</taxon>
    </lineage>
</organism>